<reference evidence="4 5" key="1">
    <citation type="submission" date="2019-04" db="EMBL/GenBank/DDBJ databases">
        <title>Geobacter ruber sp. nov., ferric-reducing bacteria isolated from paddy soil.</title>
        <authorList>
            <person name="Xu Z."/>
            <person name="Masuda Y."/>
            <person name="Itoh H."/>
            <person name="Senoo K."/>
        </authorList>
    </citation>
    <scope>NUCLEOTIDE SEQUENCE [LARGE SCALE GENOMIC DNA]</scope>
    <source>
        <strain evidence="4 5">Red88</strain>
    </source>
</reference>
<evidence type="ECO:0000313" key="4">
    <source>
        <dbReference type="EMBL" id="KAA0894307.1"/>
    </source>
</evidence>
<evidence type="ECO:0000313" key="5">
    <source>
        <dbReference type="Proteomes" id="UP000324298"/>
    </source>
</evidence>
<accession>A0A5A9XME6</accession>
<dbReference type="Gene3D" id="2.40.160.20">
    <property type="match status" value="1"/>
</dbReference>
<keyword evidence="5" id="KW-1185">Reference proteome</keyword>
<gene>
    <name evidence="4" type="ORF">ET418_04970</name>
</gene>
<dbReference type="SUPFAM" id="SSF56925">
    <property type="entry name" value="OMPA-like"/>
    <property type="match status" value="1"/>
</dbReference>
<dbReference type="Proteomes" id="UP000324298">
    <property type="component" value="Unassembled WGS sequence"/>
</dbReference>
<dbReference type="RefSeq" id="WP_149306464.1">
    <property type="nucleotide sequence ID" value="NZ_SRSD01000002.1"/>
</dbReference>
<dbReference type="AlphaFoldDB" id="A0A5A9XME6"/>
<evidence type="ECO:0000256" key="2">
    <source>
        <dbReference type="SAM" id="SignalP"/>
    </source>
</evidence>
<comment type="caution">
    <text evidence="4">The sequence shown here is derived from an EMBL/GenBank/DDBJ whole genome shotgun (WGS) entry which is preliminary data.</text>
</comment>
<evidence type="ECO:0000256" key="1">
    <source>
        <dbReference type="ARBA" id="ARBA00022729"/>
    </source>
</evidence>
<feature type="signal peptide" evidence="2">
    <location>
        <begin position="1"/>
        <end position="21"/>
    </location>
</feature>
<proteinExistence type="predicted"/>
<evidence type="ECO:0000259" key="3">
    <source>
        <dbReference type="Pfam" id="PF13505"/>
    </source>
</evidence>
<name>A0A5A9XME6_9BACT</name>
<dbReference type="Pfam" id="PF13505">
    <property type="entry name" value="OMP_b-brl"/>
    <property type="match status" value="1"/>
</dbReference>
<dbReference type="InterPro" id="IPR027385">
    <property type="entry name" value="Beta-barrel_OMP"/>
</dbReference>
<feature type="chain" id="PRO_5022912935" evidence="2">
    <location>
        <begin position="22"/>
        <end position="199"/>
    </location>
</feature>
<feature type="domain" description="Outer membrane protein beta-barrel" evidence="3">
    <location>
        <begin position="9"/>
        <end position="199"/>
    </location>
</feature>
<dbReference type="EMBL" id="SRSD01000002">
    <property type="protein sequence ID" value="KAA0894307.1"/>
    <property type="molecule type" value="Genomic_DNA"/>
</dbReference>
<protein>
    <submittedName>
        <fullName evidence="4">Porin family protein</fullName>
    </submittedName>
</protein>
<keyword evidence="1 2" id="KW-0732">Signal</keyword>
<organism evidence="4 5">
    <name type="scientific">Oryzomonas rubra</name>
    <dbReference type="NCBI Taxonomy" id="2509454"/>
    <lineage>
        <taxon>Bacteria</taxon>
        <taxon>Pseudomonadati</taxon>
        <taxon>Thermodesulfobacteriota</taxon>
        <taxon>Desulfuromonadia</taxon>
        <taxon>Geobacterales</taxon>
        <taxon>Geobacteraceae</taxon>
        <taxon>Oryzomonas</taxon>
    </lineage>
</organism>
<dbReference type="PROSITE" id="PS51257">
    <property type="entry name" value="PROKAR_LIPOPROTEIN"/>
    <property type="match status" value="1"/>
</dbReference>
<dbReference type="OrthoDB" id="5451288at2"/>
<sequence>MRIKALVVGLFLAATTGSACAAGPYLGVSGGVSIFHDADLKVSGTSGTATTDYNSGYGFGANAGYNFDPVRLEFEFGYRKADVDHFSGPGGSLSVDDTNVKVMSYLVNGYYDIKTGTIFTPYVGAGLGVLDGELQVQGTKYDDTVFGYQVAVGTTIAVDQHIALDFSYKFQGAGSDFSKDGVSLSYLNSSFSGGFRYSF</sequence>
<dbReference type="InterPro" id="IPR011250">
    <property type="entry name" value="OMP/PagP_B-barrel"/>
</dbReference>